<sequence>MRKVGIICWIVLLLMLSIPVYASAKGEDDLKKADADIQQAIQLAQSGKVEDAFKLYDKFQTNWLTIEDGIKVTSLAAYQKIEGAMGEVSFAALKQPIDQTKLIEALKALHEFNANFISGKLDAFGQAGQSSEKVSIASLVALLETTQEQLKQSNFEGAKASIQKLRSSWLDIEGIVLTQSSSVYTLMERDMVTAYALLSAEPINSKEAAMTVDRMHEALGPLAGKTSYTMLDATTILLREGLEALHGDYGWRIFCGSSRCSKQRLLLGTGFVWISSLSEKETPSWTVNRRCFFAFTLLANDSFCPLKSA</sequence>
<gene>
    <name evidence="2" type="ORF">FPZ49_33790</name>
</gene>
<accession>A0A559JHR6</accession>
<name>A0A559JHR6_9BACL</name>
<evidence type="ECO:0000313" key="3">
    <source>
        <dbReference type="Proteomes" id="UP000317036"/>
    </source>
</evidence>
<dbReference type="Proteomes" id="UP000317036">
    <property type="component" value="Unassembled WGS sequence"/>
</dbReference>
<proteinExistence type="predicted"/>
<evidence type="ECO:0008006" key="4">
    <source>
        <dbReference type="Google" id="ProtNLM"/>
    </source>
</evidence>
<comment type="caution">
    <text evidence="2">The sequence shown here is derived from an EMBL/GenBank/DDBJ whole genome shotgun (WGS) entry which is preliminary data.</text>
</comment>
<keyword evidence="1" id="KW-0732">Signal</keyword>
<dbReference type="OrthoDB" id="8215804at2"/>
<feature type="signal peptide" evidence="1">
    <location>
        <begin position="1"/>
        <end position="24"/>
    </location>
</feature>
<dbReference type="AlphaFoldDB" id="A0A559JHR6"/>
<dbReference type="RefSeq" id="WP_144854883.1">
    <property type="nucleotide sequence ID" value="NZ_VNJI01000081.1"/>
</dbReference>
<reference evidence="2 3" key="1">
    <citation type="submission" date="2019-07" db="EMBL/GenBank/DDBJ databases">
        <authorList>
            <person name="Kim J."/>
        </authorList>
    </citation>
    <scope>NUCLEOTIDE SEQUENCE [LARGE SCALE GENOMIC DNA]</scope>
    <source>
        <strain evidence="2 3">JC52</strain>
    </source>
</reference>
<evidence type="ECO:0000256" key="1">
    <source>
        <dbReference type="SAM" id="SignalP"/>
    </source>
</evidence>
<keyword evidence="3" id="KW-1185">Reference proteome</keyword>
<protein>
    <recommendedName>
        <fullName evidence="4">SbsC C-terminal domain-containing protein</fullName>
    </recommendedName>
</protein>
<dbReference type="EMBL" id="VNJI01000081">
    <property type="protein sequence ID" value="TVX99415.1"/>
    <property type="molecule type" value="Genomic_DNA"/>
</dbReference>
<organism evidence="2 3">
    <name type="scientific">Paenibacillus cremeus</name>
    <dbReference type="NCBI Taxonomy" id="2163881"/>
    <lineage>
        <taxon>Bacteria</taxon>
        <taxon>Bacillati</taxon>
        <taxon>Bacillota</taxon>
        <taxon>Bacilli</taxon>
        <taxon>Bacillales</taxon>
        <taxon>Paenibacillaceae</taxon>
        <taxon>Paenibacillus</taxon>
    </lineage>
</organism>
<evidence type="ECO:0000313" key="2">
    <source>
        <dbReference type="EMBL" id="TVX99415.1"/>
    </source>
</evidence>
<feature type="chain" id="PRO_5021879034" description="SbsC C-terminal domain-containing protein" evidence="1">
    <location>
        <begin position="25"/>
        <end position="309"/>
    </location>
</feature>